<gene>
    <name evidence="1" type="ORF">EBO15_23925</name>
</gene>
<name>A0A3M2M260_9ACTN</name>
<dbReference type="AlphaFoldDB" id="A0A3M2M260"/>
<reference evidence="1 2" key="1">
    <citation type="submission" date="2018-10" db="EMBL/GenBank/DDBJ databases">
        <title>Isolation from soil.</title>
        <authorList>
            <person name="Hu J."/>
        </authorList>
    </citation>
    <scope>NUCLEOTIDE SEQUENCE [LARGE SCALE GENOMIC DNA]</scope>
    <source>
        <strain evidence="1 2">NEAU-Ht49</strain>
    </source>
</reference>
<comment type="caution">
    <text evidence="1">The sequence shown here is derived from an EMBL/GenBank/DDBJ whole genome shotgun (WGS) entry which is preliminary data.</text>
</comment>
<keyword evidence="2" id="KW-1185">Reference proteome</keyword>
<dbReference type="Proteomes" id="UP000282674">
    <property type="component" value="Unassembled WGS sequence"/>
</dbReference>
<accession>A0A3M2M260</accession>
<organism evidence="1 2">
    <name type="scientific">Actinomadura harenae</name>
    <dbReference type="NCBI Taxonomy" id="2483351"/>
    <lineage>
        <taxon>Bacteria</taxon>
        <taxon>Bacillati</taxon>
        <taxon>Actinomycetota</taxon>
        <taxon>Actinomycetes</taxon>
        <taxon>Streptosporangiales</taxon>
        <taxon>Thermomonosporaceae</taxon>
        <taxon>Actinomadura</taxon>
    </lineage>
</organism>
<protein>
    <submittedName>
        <fullName evidence="1">Uncharacterized protein</fullName>
    </submittedName>
</protein>
<evidence type="ECO:0000313" key="1">
    <source>
        <dbReference type="EMBL" id="RMI41178.1"/>
    </source>
</evidence>
<evidence type="ECO:0000313" key="2">
    <source>
        <dbReference type="Proteomes" id="UP000282674"/>
    </source>
</evidence>
<sequence>MAEVVMASYRTALIDHDQDAVKVGLINAMAAERAAPALIPLSERPADEALRAARTVVADAYTEAMRTFRVPLDVQTRVEDQVFADTQVSIEARARTLPLDSRFGPLLERCRRTRSEESGAGSGSP</sequence>
<proteinExistence type="predicted"/>
<dbReference type="EMBL" id="RFFG01000045">
    <property type="protein sequence ID" value="RMI41178.1"/>
    <property type="molecule type" value="Genomic_DNA"/>
</dbReference>